<feature type="domain" description="D-3-phosphoglycerate dehydrogenase ASB" evidence="13">
    <location>
        <begin position="354"/>
        <end position="454"/>
    </location>
</feature>
<feature type="domain" description="ACT" evidence="11">
    <location>
        <begin position="496"/>
        <end position="533"/>
    </location>
</feature>
<evidence type="ECO:0000259" key="13">
    <source>
        <dbReference type="Pfam" id="PF19304"/>
    </source>
</evidence>
<dbReference type="FunFam" id="3.30.70.260:FF:000008">
    <property type="entry name" value="D-3-phosphoglycerate dehydrogenase, chloroplastic"/>
    <property type="match status" value="1"/>
</dbReference>
<dbReference type="FunFam" id="3.40.50.720:FF:000021">
    <property type="entry name" value="D-3-phosphoglycerate dehydrogenase"/>
    <property type="match status" value="1"/>
</dbReference>
<dbReference type="PROSITE" id="PS00065">
    <property type="entry name" value="D_2_HYDROXYACID_DH_1"/>
    <property type="match status" value="1"/>
</dbReference>
<dbReference type="GO" id="GO:0009536">
    <property type="term" value="C:plastid"/>
    <property type="evidence" value="ECO:0007669"/>
    <property type="project" value="UniProtKB-ARBA"/>
</dbReference>
<dbReference type="InterPro" id="IPR045865">
    <property type="entry name" value="ACT-like_dom_sf"/>
</dbReference>
<dbReference type="GO" id="GO:0051287">
    <property type="term" value="F:NAD binding"/>
    <property type="evidence" value="ECO:0007669"/>
    <property type="project" value="InterPro"/>
</dbReference>
<comment type="pathway">
    <text evidence="1">Amino-acid biosynthesis; L-serine biosynthesis; L-serine from 3-phospho-D-glycerate: step 1/3.</text>
</comment>
<dbReference type="CDD" id="cd12173">
    <property type="entry name" value="PGDH_4"/>
    <property type="match status" value="1"/>
</dbReference>
<evidence type="ECO:0000256" key="5">
    <source>
        <dbReference type="ARBA" id="ARBA00022553"/>
    </source>
</evidence>
<dbReference type="Pfam" id="PF01842">
    <property type="entry name" value="ACT"/>
    <property type="match status" value="1"/>
</dbReference>
<dbReference type="PANTHER" id="PTHR42938">
    <property type="entry name" value="FORMATE DEHYDROGENASE 1"/>
    <property type="match status" value="1"/>
</dbReference>
<dbReference type="Pfam" id="PF19304">
    <property type="entry name" value="PGDH_inter"/>
    <property type="match status" value="1"/>
</dbReference>
<comment type="subunit">
    <text evidence="3">Homotetramer.</text>
</comment>
<keyword evidence="5" id="KW-0597">Phosphoprotein</keyword>
<comment type="caution">
    <text evidence="14">The sequence shown here is derived from an EMBL/GenBank/DDBJ whole genome shotgun (WGS) entry which is preliminary data.</text>
</comment>
<dbReference type="InterPro" id="IPR006139">
    <property type="entry name" value="D-isomer_2_OHA_DH_cat_dom"/>
</dbReference>
<sequence>MLLLPALPQQLTVRGTNDAAPNRLNNPCCGLGHVAQHSVHSAKLQSKAHSQQPSRPSRSRRLQACVCGVLAATVESRPTILVSEKLGTPGLSLLEAYGNVDQSFDLTPEQLCEKAKTSDALIIRSATQVTRAVFEAANGKLKVVGRAGVGVDNVDLEAATEYGCLVVNAPTANTVAAAEHGIALLAALSRNIAQADASTKNGKWQRGKYVGVALAGKTLAIFGFGKVGAEVARRARGLGLNVIAHDPFASETKAAALHVKLVSFEEALSTAEFFSLHMPLTPGTKGIFGTEAFSKIKKGARIVNVARGGVIDDVALAKALDDKIVAEAVIDALKGELAATAVNAPMVPPEVLAQLQPFVTLAQGLGRAATQLVGDSGFTDVYISYTTPRSDDLDTRLLRAMVIKGILESITTSTVNLVNADLLAKSRGLRIIESTVPSEGRGVLTSMAVSLGTGSSKFSAALDYRQRVSVAGTVKDNHPYLIRIGIFDVDLALEGTVLLCRQQDRPGIIAAVSSVLASNDINISFMSVARLDSGQDAIMALGLDHYPSDSCIQKIRGVEGIAEFCISTSS</sequence>
<evidence type="ECO:0000256" key="7">
    <source>
        <dbReference type="ARBA" id="ARBA00023002"/>
    </source>
</evidence>
<name>A0AAW1SHP3_9CHLO</name>
<dbReference type="GO" id="GO:0004617">
    <property type="term" value="F:phosphoglycerate dehydrogenase activity"/>
    <property type="evidence" value="ECO:0007669"/>
    <property type="project" value="UniProtKB-EC"/>
</dbReference>
<dbReference type="SUPFAM" id="SSF51735">
    <property type="entry name" value="NAD(P)-binding Rossmann-fold domains"/>
    <property type="match status" value="1"/>
</dbReference>
<evidence type="ECO:0000256" key="2">
    <source>
        <dbReference type="ARBA" id="ARBA00005854"/>
    </source>
</evidence>
<evidence type="ECO:0000256" key="9">
    <source>
        <dbReference type="ARBA" id="ARBA00048731"/>
    </source>
</evidence>
<evidence type="ECO:0000259" key="10">
    <source>
        <dbReference type="Pfam" id="PF00389"/>
    </source>
</evidence>
<evidence type="ECO:0000256" key="4">
    <source>
        <dbReference type="ARBA" id="ARBA00013143"/>
    </source>
</evidence>
<comment type="catalytic activity">
    <reaction evidence="9">
        <text>(2R)-3-phosphoglycerate + NAD(+) = 3-phosphooxypyruvate + NADH + H(+)</text>
        <dbReference type="Rhea" id="RHEA:12641"/>
        <dbReference type="ChEBI" id="CHEBI:15378"/>
        <dbReference type="ChEBI" id="CHEBI:18110"/>
        <dbReference type="ChEBI" id="CHEBI:57540"/>
        <dbReference type="ChEBI" id="CHEBI:57945"/>
        <dbReference type="ChEBI" id="CHEBI:58272"/>
        <dbReference type="EC" id="1.1.1.95"/>
    </reaction>
</comment>
<evidence type="ECO:0000259" key="11">
    <source>
        <dbReference type="Pfam" id="PF01842"/>
    </source>
</evidence>
<feature type="domain" description="D-isomer specific 2-hydroxyacid dehydrogenase catalytic" evidence="10">
    <location>
        <begin position="80"/>
        <end position="343"/>
    </location>
</feature>
<dbReference type="Proteomes" id="UP001485043">
    <property type="component" value="Unassembled WGS sequence"/>
</dbReference>
<dbReference type="CDD" id="cd04902">
    <property type="entry name" value="ACT_3PGDH-xct"/>
    <property type="match status" value="1"/>
</dbReference>
<evidence type="ECO:0000313" key="14">
    <source>
        <dbReference type="EMBL" id="KAK9845562.1"/>
    </source>
</evidence>
<dbReference type="Gene3D" id="3.30.70.260">
    <property type="match status" value="1"/>
</dbReference>
<evidence type="ECO:0000259" key="12">
    <source>
        <dbReference type="Pfam" id="PF02826"/>
    </source>
</evidence>
<evidence type="ECO:0000313" key="15">
    <source>
        <dbReference type="Proteomes" id="UP001485043"/>
    </source>
</evidence>
<dbReference type="EC" id="1.1.1.95" evidence="4"/>
<dbReference type="FunFam" id="3.30.1330.90:FF:000003">
    <property type="entry name" value="D-3-phosphoglycerate dehydrogenase"/>
    <property type="match status" value="1"/>
</dbReference>
<dbReference type="SUPFAM" id="SSF143548">
    <property type="entry name" value="Serine metabolism enzymes domain"/>
    <property type="match status" value="1"/>
</dbReference>
<dbReference type="SUPFAM" id="SSF55021">
    <property type="entry name" value="ACT-like"/>
    <property type="match status" value="1"/>
</dbReference>
<dbReference type="Gene3D" id="3.40.50.720">
    <property type="entry name" value="NAD(P)-binding Rossmann-like Domain"/>
    <property type="match status" value="2"/>
</dbReference>
<organism evidence="14 15">
    <name type="scientific">Apatococcus fuscideae</name>
    <dbReference type="NCBI Taxonomy" id="2026836"/>
    <lineage>
        <taxon>Eukaryota</taxon>
        <taxon>Viridiplantae</taxon>
        <taxon>Chlorophyta</taxon>
        <taxon>core chlorophytes</taxon>
        <taxon>Trebouxiophyceae</taxon>
        <taxon>Chlorellales</taxon>
        <taxon>Chlorellaceae</taxon>
        <taxon>Apatococcus</taxon>
    </lineage>
</organism>
<dbReference type="Pfam" id="PF00389">
    <property type="entry name" value="2-Hacid_dh"/>
    <property type="match status" value="1"/>
</dbReference>
<dbReference type="InterPro" id="IPR029752">
    <property type="entry name" value="D-isomer_DH_CS1"/>
</dbReference>
<proteinExistence type="inferred from homology"/>
<gene>
    <name evidence="14" type="ORF">WJX84_010894</name>
</gene>
<dbReference type="InterPro" id="IPR029009">
    <property type="entry name" value="ASB_dom_sf"/>
</dbReference>
<dbReference type="SUPFAM" id="SSF52283">
    <property type="entry name" value="Formate/glycerate dehydrogenase catalytic domain-like"/>
    <property type="match status" value="1"/>
</dbReference>
<protein>
    <recommendedName>
        <fullName evidence="4">phosphoglycerate dehydrogenase</fullName>
        <ecNumber evidence="4">1.1.1.95</ecNumber>
    </recommendedName>
</protein>
<evidence type="ECO:0000256" key="8">
    <source>
        <dbReference type="ARBA" id="ARBA00023027"/>
    </source>
</evidence>
<dbReference type="Gene3D" id="3.30.1330.90">
    <property type="entry name" value="D-3-phosphoglycerate dehydrogenase, domain 3"/>
    <property type="match status" value="1"/>
</dbReference>
<evidence type="ECO:0000256" key="3">
    <source>
        <dbReference type="ARBA" id="ARBA00011881"/>
    </source>
</evidence>
<dbReference type="InterPro" id="IPR002912">
    <property type="entry name" value="ACT_dom"/>
</dbReference>
<dbReference type="InterPro" id="IPR036291">
    <property type="entry name" value="NAD(P)-bd_dom_sf"/>
</dbReference>
<keyword evidence="6" id="KW-0007">Acetylation</keyword>
<keyword evidence="8" id="KW-0520">NAD</keyword>
<feature type="domain" description="D-isomer specific 2-hydroxyacid dehydrogenase NAD-binding" evidence="12">
    <location>
        <begin position="182"/>
        <end position="338"/>
    </location>
</feature>
<dbReference type="InterPro" id="IPR006140">
    <property type="entry name" value="D-isomer_DH_NAD-bd"/>
</dbReference>
<evidence type="ECO:0000256" key="1">
    <source>
        <dbReference type="ARBA" id="ARBA00005216"/>
    </source>
</evidence>
<dbReference type="InterPro" id="IPR045626">
    <property type="entry name" value="PGDH_ASB_dom"/>
</dbReference>
<dbReference type="PANTHER" id="PTHR42938:SF22">
    <property type="entry name" value="D-3-PHOSPHOGLYCERATE DEHYDROGENASE"/>
    <property type="match status" value="1"/>
</dbReference>
<evidence type="ECO:0000256" key="6">
    <source>
        <dbReference type="ARBA" id="ARBA00022990"/>
    </source>
</evidence>
<keyword evidence="15" id="KW-1185">Reference proteome</keyword>
<dbReference type="Pfam" id="PF02826">
    <property type="entry name" value="2-Hacid_dh_C"/>
    <property type="match status" value="1"/>
</dbReference>
<keyword evidence="7" id="KW-0560">Oxidoreductase</keyword>
<accession>A0AAW1SHP3</accession>
<reference evidence="14 15" key="1">
    <citation type="journal article" date="2024" name="Nat. Commun.">
        <title>Phylogenomics reveals the evolutionary origins of lichenization in chlorophyte algae.</title>
        <authorList>
            <person name="Puginier C."/>
            <person name="Libourel C."/>
            <person name="Otte J."/>
            <person name="Skaloud P."/>
            <person name="Haon M."/>
            <person name="Grisel S."/>
            <person name="Petersen M."/>
            <person name="Berrin J.G."/>
            <person name="Delaux P.M."/>
            <person name="Dal Grande F."/>
            <person name="Keller J."/>
        </authorList>
    </citation>
    <scope>NUCLEOTIDE SEQUENCE [LARGE SCALE GENOMIC DNA]</scope>
    <source>
        <strain evidence="14 15">SAG 2523</strain>
    </source>
</reference>
<dbReference type="EMBL" id="JALJOV010001619">
    <property type="protein sequence ID" value="KAK9845562.1"/>
    <property type="molecule type" value="Genomic_DNA"/>
</dbReference>
<dbReference type="AlphaFoldDB" id="A0AAW1SHP3"/>
<comment type="similarity">
    <text evidence="2">Belongs to the D-isomer specific 2-hydroxyacid dehydrogenase family.</text>
</comment>